<dbReference type="WBParaSite" id="PS1159_v2.g24732.t1">
    <property type="protein sequence ID" value="PS1159_v2.g24732.t1"/>
    <property type="gene ID" value="PS1159_v2.g24732"/>
</dbReference>
<name>A0AC35G8C4_9BILA</name>
<accession>A0AC35G8C4</accession>
<dbReference type="Proteomes" id="UP000887580">
    <property type="component" value="Unplaced"/>
</dbReference>
<proteinExistence type="predicted"/>
<protein>
    <submittedName>
        <fullName evidence="2">Uncharacterized protein</fullName>
    </submittedName>
</protein>
<reference evidence="2" key="1">
    <citation type="submission" date="2022-11" db="UniProtKB">
        <authorList>
            <consortium name="WormBaseParasite"/>
        </authorList>
    </citation>
    <scope>IDENTIFICATION</scope>
</reference>
<organism evidence="1 2">
    <name type="scientific">Panagrolaimus sp. PS1159</name>
    <dbReference type="NCBI Taxonomy" id="55785"/>
    <lineage>
        <taxon>Eukaryota</taxon>
        <taxon>Metazoa</taxon>
        <taxon>Ecdysozoa</taxon>
        <taxon>Nematoda</taxon>
        <taxon>Chromadorea</taxon>
        <taxon>Rhabditida</taxon>
        <taxon>Tylenchina</taxon>
        <taxon>Panagrolaimomorpha</taxon>
        <taxon>Panagrolaimoidea</taxon>
        <taxon>Panagrolaimidae</taxon>
        <taxon>Panagrolaimus</taxon>
    </lineage>
</organism>
<evidence type="ECO:0000313" key="2">
    <source>
        <dbReference type="WBParaSite" id="PS1159_v2.g24732.t1"/>
    </source>
</evidence>
<evidence type="ECO:0000313" key="1">
    <source>
        <dbReference type="Proteomes" id="UP000887580"/>
    </source>
</evidence>
<sequence length="390" mass="43078">MNANNEQQPDSRRSSRLTAIPPSKSPSPRPPSTTPSTSNVIIPVAAQALNRTKSVGSTDRPKRSQQVTIPGSDYGTMPRSPNRLAIPGAEAIPEETTSARSSPNRSNKPDRVPIDSFNEEDVADLSPEQKFYYLRLMAKPGKRPEPIKMKFVRWAPPIERKLSVDDEATLESQAMRVVRTIGQAFEVCHKVAQEQMQERPFEESSGSGGNNPSEGIRAKVSASSAIGEELDAHTLEEMVEERLATLQEVEVPESDSPGTQIPSAAMSSKRQSIMFSRKISSEQMQQQQFNSQIPQQFNQHQHFPSISSTGIPFNSNNQQQQQQTQGQFHQPSSSIQSQQAPSTSGFNQQGYLGSFSSSTLPHSHTWNSGQQFQQQQQPFGGFSQAQSLEQ</sequence>